<accession>A0A0W1AXS6</accession>
<dbReference type="GO" id="GO:0016757">
    <property type="term" value="F:glycosyltransferase activity"/>
    <property type="evidence" value="ECO:0007669"/>
    <property type="project" value="UniProtKB-KW"/>
</dbReference>
<protein>
    <recommendedName>
        <fullName evidence="4">Glycosyltransferase 2-like domain-containing protein</fullName>
    </recommendedName>
</protein>
<dbReference type="RefSeq" id="WP_060624039.1">
    <property type="nucleotide sequence ID" value="NZ_LCZJ02000023.1"/>
</dbReference>
<name>A0A0W1AXS6_9BACL</name>
<comment type="caution">
    <text evidence="5">The sequence shown here is derived from an EMBL/GenBank/DDBJ whole genome shotgun (WGS) entry which is preliminary data.</text>
</comment>
<comment type="similarity">
    <text evidence="1">Belongs to the glycosyltransferase 2 family.</text>
</comment>
<evidence type="ECO:0000259" key="4">
    <source>
        <dbReference type="Pfam" id="PF00535"/>
    </source>
</evidence>
<evidence type="ECO:0000313" key="6">
    <source>
        <dbReference type="Proteomes" id="UP000054709"/>
    </source>
</evidence>
<feature type="domain" description="Glycosyltransferase 2-like" evidence="4">
    <location>
        <begin position="8"/>
        <end position="181"/>
    </location>
</feature>
<dbReference type="AlphaFoldDB" id="A0A0W1AXS6"/>
<gene>
    <name evidence="5" type="ORF">UQ64_16865</name>
</gene>
<organism evidence="5 6">
    <name type="scientific">Paenibacillus etheri</name>
    <dbReference type="NCBI Taxonomy" id="1306852"/>
    <lineage>
        <taxon>Bacteria</taxon>
        <taxon>Bacillati</taxon>
        <taxon>Bacillota</taxon>
        <taxon>Bacilli</taxon>
        <taxon>Bacillales</taxon>
        <taxon>Paenibacillaceae</taxon>
        <taxon>Paenibacillus</taxon>
    </lineage>
</organism>
<evidence type="ECO:0000313" key="5">
    <source>
        <dbReference type="EMBL" id="KTD86133.1"/>
    </source>
</evidence>
<dbReference type="InterPro" id="IPR029044">
    <property type="entry name" value="Nucleotide-diphossugar_trans"/>
</dbReference>
<dbReference type="Pfam" id="PF00535">
    <property type="entry name" value="Glycos_transf_2"/>
    <property type="match status" value="1"/>
</dbReference>
<dbReference type="InterPro" id="IPR001173">
    <property type="entry name" value="Glyco_trans_2-like"/>
</dbReference>
<dbReference type="OrthoDB" id="396512at2"/>
<dbReference type="EMBL" id="LCZJ02000023">
    <property type="protein sequence ID" value="KTD86133.1"/>
    <property type="molecule type" value="Genomic_DNA"/>
</dbReference>
<dbReference type="Proteomes" id="UP000054709">
    <property type="component" value="Unassembled WGS sequence"/>
</dbReference>
<dbReference type="SUPFAM" id="SSF53448">
    <property type="entry name" value="Nucleotide-diphospho-sugar transferases"/>
    <property type="match status" value="1"/>
</dbReference>
<proteinExistence type="inferred from homology"/>
<evidence type="ECO:0000256" key="3">
    <source>
        <dbReference type="ARBA" id="ARBA00022679"/>
    </source>
</evidence>
<evidence type="ECO:0000256" key="1">
    <source>
        <dbReference type="ARBA" id="ARBA00006739"/>
    </source>
</evidence>
<dbReference type="PANTHER" id="PTHR22916:SF51">
    <property type="entry name" value="GLYCOSYLTRANSFERASE EPSH-RELATED"/>
    <property type="match status" value="1"/>
</dbReference>
<keyword evidence="3" id="KW-0808">Transferase</keyword>
<sequence>MVTKPLVSVVVAVYNMQDTLDKCIQSLICQTLKQIEIILVDDGSIDSSGKICDKYAREDTRIRVIHQKNSGLPMSRLAGLNVASGEFLNYIDADDWCEPNMMELLYNAATKNNADIVFCSAYRHRNDGIARICNLPIDEGLYTKNDIHDCYILPLYGDLKTDILITTGYVWCSFFRRSILRNIKFYKDICMHEDEIIVIQALSRAKSIYVIADPLYNYNRLAPNSLSKRTIYWENYWENIIDVYEAKREFSCNFFTDDSEYMDRLTTYLYLKFFRSIRNETHYTNPAGIWGGLKNVYKLKSKKYLFKNKKYIVKSEFSPVERTLIRLTNCRLYFLVYFYYLIKCNRMRTYVEKTKN</sequence>
<reference evidence="5 6" key="1">
    <citation type="journal article" date="2015" name="Int. Biodeterior. Biodegradation">
        <title>Physiological and genetic screening methods for the isolation of methyl tert-butyl ether-degrading bacteria for bioremediation purposes.</title>
        <authorList>
            <person name="Guisado I.M."/>
            <person name="Purswani J."/>
            <person name="Gonzalez Lopez J."/>
            <person name="Pozo C."/>
        </authorList>
    </citation>
    <scope>NUCLEOTIDE SEQUENCE [LARGE SCALE GENOMIC DNA]</scope>
    <source>
        <strain evidence="5 6">SH7</strain>
    </source>
</reference>
<dbReference type="CDD" id="cd00761">
    <property type="entry name" value="Glyco_tranf_GTA_type"/>
    <property type="match status" value="1"/>
</dbReference>
<dbReference type="Gene3D" id="3.90.550.10">
    <property type="entry name" value="Spore Coat Polysaccharide Biosynthesis Protein SpsA, Chain A"/>
    <property type="match status" value="1"/>
</dbReference>
<keyword evidence="2" id="KW-0328">Glycosyltransferase</keyword>
<keyword evidence="6" id="KW-1185">Reference proteome</keyword>
<dbReference type="PANTHER" id="PTHR22916">
    <property type="entry name" value="GLYCOSYLTRANSFERASE"/>
    <property type="match status" value="1"/>
</dbReference>
<evidence type="ECO:0000256" key="2">
    <source>
        <dbReference type="ARBA" id="ARBA00022676"/>
    </source>
</evidence>